<dbReference type="GO" id="GO:0003676">
    <property type="term" value="F:nucleic acid binding"/>
    <property type="evidence" value="ECO:0007669"/>
    <property type="project" value="InterPro"/>
</dbReference>
<dbReference type="GO" id="GO:0046872">
    <property type="term" value="F:metal ion binding"/>
    <property type="evidence" value="ECO:0007669"/>
    <property type="project" value="UniProtKB-KW"/>
</dbReference>
<evidence type="ECO:0000259" key="11">
    <source>
        <dbReference type="PROSITE" id="PS51643"/>
    </source>
</evidence>
<evidence type="ECO:0000259" key="10">
    <source>
        <dbReference type="PROSITE" id="PS51192"/>
    </source>
</evidence>
<dbReference type="Pfam" id="PF18019">
    <property type="entry name" value="Cas3_HD"/>
    <property type="match status" value="1"/>
</dbReference>
<dbReference type="InterPro" id="IPR054712">
    <property type="entry name" value="Cas3-like_dom"/>
</dbReference>
<dbReference type="Pfam" id="PF22590">
    <property type="entry name" value="Cas3-like_C_2"/>
    <property type="match status" value="1"/>
</dbReference>
<dbReference type="GO" id="GO:0004386">
    <property type="term" value="F:helicase activity"/>
    <property type="evidence" value="ECO:0007669"/>
    <property type="project" value="UniProtKB-KW"/>
</dbReference>
<dbReference type="EMBL" id="BCMJ01000002">
    <property type="protein sequence ID" value="GAT18380.1"/>
    <property type="molecule type" value="Genomic_DNA"/>
</dbReference>
<evidence type="ECO:0000256" key="1">
    <source>
        <dbReference type="ARBA" id="ARBA00006847"/>
    </source>
</evidence>
<keyword evidence="5" id="KW-0547">Nucleotide-binding</keyword>
<keyword evidence="9" id="KW-0051">Antiviral defense</keyword>
<dbReference type="GO" id="GO:0004518">
    <property type="term" value="F:nuclease activity"/>
    <property type="evidence" value="ECO:0007669"/>
    <property type="project" value="UniProtKB-KW"/>
</dbReference>
<keyword evidence="8" id="KW-0067">ATP-binding</keyword>
<dbReference type="NCBIfam" id="TIGR01596">
    <property type="entry name" value="cas3_HD"/>
    <property type="match status" value="1"/>
</dbReference>
<evidence type="ECO:0000256" key="6">
    <source>
        <dbReference type="ARBA" id="ARBA00022801"/>
    </source>
</evidence>
<dbReference type="RefSeq" id="WP_225364830.1">
    <property type="nucleotide sequence ID" value="NZ_BCMJ01000002.1"/>
</dbReference>
<dbReference type="InterPro" id="IPR014001">
    <property type="entry name" value="Helicase_ATP-bd"/>
</dbReference>
<evidence type="ECO:0000256" key="4">
    <source>
        <dbReference type="ARBA" id="ARBA00022723"/>
    </source>
</evidence>
<dbReference type="InterPro" id="IPR006474">
    <property type="entry name" value="Helicase_Cas3_CRISPR-ass_core"/>
</dbReference>
<dbReference type="CDD" id="cd09641">
    <property type="entry name" value="Cas3''_I"/>
    <property type="match status" value="1"/>
</dbReference>
<dbReference type="InterPro" id="IPR041372">
    <property type="entry name" value="Cas3_C"/>
</dbReference>
<dbReference type="GO" id="GO:0051607">
    <property type="term" value="P:defense response to virus"/>
    <property type="evidence" value="ECO:0007669"/>
    <property type="project" value="UniProtKB-KW"/>
</dbReference>
<organism evidence="12 13">
    <name type="scientific">Secundilactobacillus silagincola</name>
    <dbReference type="NCBI Taxonomy" id="1714681"/>
    <lineage>
        <taxon>Bacteria</taxon>
        <taxon>Bacillati</taxon>
        <taxon>Bacillota</taxon>
        <taxon>Bacilli</taxon>
        <taxon>Lactobacillales</taxon>
        <taxon>Lactobacillaceae</taxon>
        <taxon>Secundilactobacillus</taxon>
    </lineage>
</organism>
<dbReference type="GO" id="GO:0005524">
    <property type="term" value="F:ATP binding"/>
    <property type="evidence" value="ECO:0007669"/>
    <property type="project" value="UniProtKB-KW"/>
</dbReference>
<evidence type="ECO:0000256" key="9">
    <source>
        <dbReference type="ARBA" id="ARBA00023118"/>
    </source>
</evidence>
<dbReference type="NCBIfam" id="TIGR01587">
    <property type="entry name" value="cas3_core"/>
    <property type="match status" value="1"/>
</dbReference>
<comment type="similarity">
    <text evidence="1">In the N-terminal section; belongs to the CRISPR-associated nuclease Cas3-HD family.</text>
</comment>
<protein>
    <submittedName>
        <fullName evidence="12">CRISPR-associated helicase cas3</fullName>
    </submittedName>
</protein>
<dbReference type="GO" id="GO:0016787">
    <property type="term" value="F:hydrolase activity"/>
    <property type="evidence" value="ECO:0007669"/>
    <property type="project" value="UniProtKB-KW"/>
</dbReference>
<proteinExistence type="inferred from homology"/>
<evidence type="ECO:0000313" key="13">
    <source>
        <dbReference type="Proteomes" id="UP000223370"/>
    </source>
</evidence>
<evidence type="ECO:0000256" key="8">
    <source>
        <dbReference type="ARBA" id="ARBA00022840"/>
    </source>
</evidence>
<dbReference type="Gene3D" id="3.40.50.300">
    <property type="entry name" value="P-loop containing nucleotide triphosphate hydrolases"/>
    <property type="match status" value="2"/>
</dbReference>
<comment type="similarity">
    <text evidence="2">In the central section; belongs to the CRISPR-associated helicase Cas3 family.</text>
</comment>
<keyword evidence="6" id="KW-0378">Hydrolase</keyword>
<keyword evidence="4" id="KW-0479">Metal-binding</keyword>
<evidence type="ECO:0000313" key="12">
    <source>
        <dbReference type="EMBL" id="GAT18380.1"/>
    </source>
</evidence>
<dbReference type="InterPro" id="IPR006483">
    <property type="entry name" value="CRISPR-assoc_Cas3_HD"/>
</dbReference>
<dbReference type="CDD" id="cd17930">
    <property type="entry name" value="DEXHc_cas3"/>
    <property type="match status" value="1"/>
</dbReference>
<dbReference type="PROSITE" id="PS51643">
    <property type="entry name" value="HD_CAS3"/>
    <property type="match status" value="1"/>
</dbReference>
<evidence type="ECO:0000256" key="2">
    <source>
        <dbReference type="ARBA" id="ARBA00009046"/>
    </source>
</evidence>
<keyword evidence="13" id="KW-1185">Reference proteome</keyword>
<dbReference type="InterPro" id="IPR038257">
    <property type="entry name" value="CRISPR-assoc_Cas3_HD_sf"/>
</dbReference>
<comment type="caution">
    <text evidence="12">The sequence shown here is derived from an EMBL/GenBank/DDBJ whole genome shotgun (WGS) entry which is preliminary data.</text>
</comment>
<dbReference type="InterPro" id="IPR027417">
    <property type="entry name" value="P-loop_NTPase"/>
</dbReference>
<evidence type="ECO:0000256" key="5">
    <source>
        <dbReference type="ARBA" id="ARBA00022741"/>
    </source>
</evidence>
<sequence>MPDYYINGISEFDMRQSRKKQRYSTIFYNLLTVGEIVDLISEINKLDSKVVNLWAKKRTVDGEQLWLPLMAHLVDTEQTINWLWNYWLSEGTKQIISFQYGEGISQKLVKFIGFSHDLGKATPVFQKKPSYDGGNSIDEILMERLIQSGFEGLKGASFKFPKKSPHALAGEALLMNVHVPESVAAIIGGHHGDAGDEVPFKQIGANRANYEQTAGHTIIDSVYRENWKRVQNEIINFGLKISGFNSVSEIPEVNQTQAVLLEGLLITADWLSSGEYLNNDFNKPLFPLISIEKGLFDIDLKERFQTAITNWDFGGEWDPQKVNIQDDPYRQRWGFNARPVQTVITEAIEKADDPGIAIIEAPMGIGKTEIALVAAEQMAYKGKRGGLFVGLPTQATSNAMFSRVQDWLEKLAKKQNENFPVKLMHGKAEFNDAYTNLPEASDIYEDENINADGSVVVNEWFSGKKSILSKFSVGTIDNLLLMALKQKHLFLRHLGFSEKVVVIDEAHAYDVYMDQYLDESLKWLGAYHVPVIVLSATLPKAKRVEFIKAYNRGKFGKGTEPKNDVDEKENSWKDSEAYPLLTLLDGDVVKQISEFPGVSDQLPLQLSVLRMSDDESELIESVLMSIQGGGIAGIIVNTVQRAQELAELVPTDIKTIILHSSFLAPDRAKKEVVLLNTIGKNADRPQKMIVIGTQVLEQSLDIDFDILYTDIAPMDLILQRAGRLHRHRISRPEALQVPKLFIMGAMTVGDYGDQNESVYEKYLLMRTDYYLKDKISLPDDISNLVQHVYDFDNDPEMTGIDKSKSKFEKHLADEKSKAMGFRLSDPGKSRRDTLHQWLKRMHTNVDENDQRAAAAVRDIKESIEVILLQEKQGVVCSVDGTPISQCPSRVVAEQLIRLPPRVTLPIGDYIKLLEDMTSSRFYSWQKDKWLKGSLAVVLDENLETTLGPWQLKYSSNYGLKCEKEVNNGD</sequence>
<feature type="domain" description="Helicase ATP-binding" evidence="10">
    <location>
        <begin position="348"/>
        <end position="556"/>
    </location>
</feature>
<evidence type="ECO:0000256" key="3">
    <source>
        <dbReference type="ARBA" id="ARBA00022722"/>
    </source>
</evidence>
<name>A0A1Z5H511_9LACO</name>
<feature type="domain" description="HD Cas3-type" evidence="11">
    <location>
        <begin position="62"/>
        <end position="271"/>
    </location>
</feature>
<dbReference type="Proteomes" id="UP000223370">
    <property type="component" value="Unassembled WGS sequence"/>
</dbReference>
<dbReference type="AlphaFoldDB" id="A0A1Z5H511"/>
<gene>
    <name evidence="12" type="ORF">IWT5_00654</name>
</gene>
<accession>A0A1Z5H511</accession>
<dbReference type="Pfam" id="PF00270">
    <property type="entry name" value="DEAD"/>
    <property type="match status" value="1"/>
</dbReference>
<dbReference type="Pfam" id="PF18395">
    <property type="entry name" value="Cas3_C"/>
    <property type="match status" value="1"/>
</dbReference>
<dbReference type="SUPFAM" id="SSF52540">
    <property type="entry name" value="P-loop containing nucleoside triphosphate hydrolases"/>
    <property type="match status" value="1"/>
</dbReference>
<dbReference type="PROSITE" id="PS51192">
    <property type="entry name" value="HELICASE_ATP_BIND_1"/>
    <property type="match status" value="1"/>
</dbReference>
<dbReference type="Gene3D" id="1.10.3210.30">
    <property type="match status" value="1"/>
</dbReference>
<dbReference type="InterPro" id="IPR011545">
    <property type="entry name" value="DEAD/DEAH_box_helicase_dom"/>
</dbReference>
<reference evidence="12 13" key="1">
    <citation type="submission" date="2015-11" db="EMBL/GenBank/DDBJ databases">
        <title>Draft genome sequences of new species of the genus Lactobacillus isolated from orchardgrass silage.</title>
        <authorList>
            <person name="Tohno M."/>
            <person name="Tanizawa Y."/>
            <person name="Arita M."/>
        </authorList>
    </citation>
    <scope>NUCLEOTIDE SEQUENCE [LARGE SCALE GENOMIC DNA]</scope>
    <source>
        <strain evidence="12 13">IWT5</strain>
    </source>
</reference>
<evidence type="ECO:0000256" key="7">
    <source>
        <dbReference type="ARBA" id="ARBA00022806"/>
    </source>
</evidence>
<keyword evidence="3" id="KW-0540">Nuclease</keyword>
<keyword evidence="7" id="KW-0347">Helicase</keyword>
<dbReference type="SMART" id="SM00487">
    <property type="entry name" value="DEXDc"/>
    <property type="match status" value="1"/>
</dbReference>